<name>A0A9N7UKH8_PLEPL</name>
<dbReference type="EMBL" id="CADEAL010001409">
    <property type="protein sequence ID" value="CAB1432142.1"/>
    <property type="molecule type" value="Genomic_DNA"/>
</dbReference>
<dbReference type="InterPro" id="IPR046496">
    <property type="entry name" value="DUF6589"/>
</dbReference>
<comment type="caution">
    <text evidence="2">The sequence shown here is derived from an EMBL/GenBank/DDBJ whole genome shotgun (WGS) entry which is preliminary data.</text>
</comment>
<organism evidence="2 3">
    <name type="scientific">Pleuronectes platessa</name>
    <name type="common">European plaice</name>
    <dbReference type="NCBI Taxonomy" id="8262"/>
    <lineage>
        <taxon>Eukaryota</taxon>
        <taxon>Metazoa</taxon>
        <taxon>Chordata</taxon>
        <taxon>Craniata</taxon>
        <taxon>Vertebrata</taxon>
        <taxon>Euteleostomi</taxon>
        <taxon>Actinopterygii</taxon>
        <taxon>Neopterygii</taxon>
        <taxon>Teleostei</taxon>
        <taxon>Neoteleostei</taxon>
        <taxon>Acanthomorphata</taxon>
        <taxon>Carangaria</taxon>
        <taxon>Pleuronectiformes</taxon>
        <taxon>Pleuronectoidei</taxon>
        <taxon>Pleuronectidae</taxon>
        <taxon>Pleuronectes</taxon>
    </lineage>
</organism>
<keyword evidence="3" id="KW-1185">Reference proteome</keyword>
<dbReference type="Pfam" id="PF20231">
    <property type="entry name" value="DUF6589"/>
    <property type="match status" value="1"/>
</dbReference>
<dbReference type="Proteomes" id="UP001153269">
    <property type="component" value="Unassembled WGS sequence"/>
</dbReference>
<proteinExistence type="predicted"/>
<sequence>MAKCSTDYPLGLLFKDENKTSDLVDTLRHLQKEYVPKGPDGVSTVLVGGDRLTEGNCRNIQWAFSDGATKEDRLEGLIFKFEDWHAIRNLFEIYHRIFYDGASSKDHGTLLANMTKLRCSNAKQGPHAAYNAYKEFVHKDTTALFLAAAMEHFGLEDVTENPDGFVPVDVNYGLPELKRSWLHECVGQVVDTFVMMTGVTEAASQRQPSTQQRQRQQFPCRADGCGNVYMYVKARETHERKKHNLVAPLDSSPEHASPADQDHQKQHTEARLGFGFFLLNMQDAVMKPPLESVHIWGLAPHNLQVHKNKQNGSGCSTDVLDLQM</sequence>
<dbReference type="AlphaFoldDB" id="A0A9N7UKH8"/>
<evidence type="ECO:0000313" key="3">
    <source>
        <dbReference type="Proteomes" id="UP001153269"/>
    </source>
</evidence>
<feature type="domain" description="C2H2-type" evidence="1">
    <location>
        <begin position="220"/>
        <end position="243"/>
    </location>
</feature>
<reference evidence="2" key="1">
    <citation type="submission" date="2020-03" db="EMBL/GenBank/DDBJ databases">
        <authorList>
            <person name="Weist P."/>
        </authorList>
    </citation>
    <scope>NUCLEOTIDE SEQUENCE</scope>
</reference>
<accession>A0A9N7UKH8</accession>
<evidence type="ECO:0000313" key="2">
    <source>
        <dbReference type="EMBL" id="CAB1432142.1"/>
    </source>
</evidence>
<dbReference type="InterPro" id="IPR013087">
    <property type="entry name" value="Znf_C2H2_type"/>
</dbReference>
<evidence type="ECO:0000259" key="1">
    <source>
        <dbReference type="PROSITE" id="PS00028"/>
    </source>
</evidence>
<gene>
    <name evidence="2" type="ORF">PLEPLA_LOCUS20199</name>
</gene>
<protein>
    <recommendedName>
        <fullName evidence="1">C2H2-type domain-containing protein</fullName>
    </recommendedName>
</protein>
<dbReference type="PROSITE" id="PS00028">
    <property type="entry name" value="ZINC_FINGER_C2H2_1"/>
    <property type="match status" value="1"/>
</dbReference>